<keyword evidence="1" id="KW-0812">Transmembrane</keyword>
<evidence type="ECO:0000256" key="1">
    <source>
        <dbReference type="SAM" id="Phobius"/>
    </source>
</evidence>
<dbReference type="EMBL" id="MN739993">
    <property type="protein sequence ID" value="QHT81816.1"/>
    <property type="molecule type" value="Genomic_DNA"/>
</dbReference>
<accession>A0A6C0HNT1</accession>
<keyword evidence="1" id="KW-0472">Membrane</keyword>
<reference evidence="2" key="1">
    <citation type="journal article" date="2020" name="Nature">
        <title>Giant virus diversity and host interactions through global metagenomics.</title>
        <authorList>
            <person name="Schulz F."/>
            <person name="Roux S."/>
            <person name="Paez-Espino D."/>
            <person name="Jungbluth S."/>
            <person name="Walsh D.A."/>
            <person name="Denef V.J."/>
            <person name="McMahon K.D."/>
            <person name="Konstantinidis K.T."/>
            <person name="Eloe-Fadrosh E.A."/>
            <person name="Kyrpides N.C."/>
            <person name="Woyke T."/>
        </authorList>
    </citation>
    <scope>NUCLEOTIDE SEQUENCE</scope>
    <source>
        <strain evidence="2">GVMAG-M-3300023184-160</strain>
    </source>
</reference>
<dbReference type="AlphaFoldDB" id="A0A6C0HNT1"/>
<feature type="transmembrane region" description="Helical" evidence="1">
    <location>
        <begin position="12"/>
        <end position="34"/>
    </location>
</feature>
<keyword evidence="1" id="KW-1133">Transmembrane helix</keyword>
<organism evidence="2">
    <name type="scientific">viral metagenome</name>
    <dbReference type="NCBI Taxonomy" id="1070528"/>
    <lineage>
        <taxon>unclassified sequences</taxon>
        <taxon>metagenomes</taxon>
        <taxon>organismal metagenomes</taxon>
    </lineage>
</organism>
<proteinExistence type="predicted"/>
<sequence>MVLRDLGVGLGVGPVLCIGFGVALIVVLCVGLSAGPALSVVLTGSGILGLGL</sequence>
<name>A0A6C0HNT1_9ZZZZ</name>
<evidence type="ECO:0000313" key="2">
    <source>
        <dbReference type="EMBL" id="QHT81816.1"/>
    </source>
</evidence>
<protein>
    <submittedName>
        <fullName evidence="2">Uncharacterized protein</fullName>
    </submittedName>
</protein>